<evidence type="ECO:0000259" key="5">
    <source>
        <dbReference type="PROSITE" id="PS50110"/>
    </source>
</evidence>
<feature type="domain" description="HTH luxR-type" evidence="4">
    <location>
        <begin position="138"/>
        <end position="203"/>
    </location>
</feature>
<dbReference type="SUPFAM" id="SSF52172">
    <property type="entry name" value="CheY-like"/>
    <property type="match status" value="1"/>
</dbReference>
<evidence type="ECO:0000259" key="4">
    <source>
        <dbReference type="PROSITE" id="PS50043"/>
    </source>
</evidence>
<dbReference type="InterPro" id="IPR058245">
    <property type="entry name" value="NreC/VraR/RcsB-like_REC"/>
</dbReference>
<dbReference type="SMART" id="SM00448">
    <property type="entry name" value="REC"/>
    <property type="match status" value="1"/>
</dbReference>
<evidence type="ECO:0000256" key="2">
    <source>
        <dbReference type="ARBA" id="ARBA00023125"/>
    </source>
</evidence>
<dbReference type="SMART" id="SM00421">
    <property type="entry name" value="HTH_LUXR"/>
    <property type="match status" value="1"/>
</dbReference>
<accession>A0ABP7AKK1</accession>
<evidence type="ECO:0000256" key="3">
    <source>
        <dbReference type="PROSITE-ProRule" id="PRU00169"/>
    </source>
</evidence>
<dbReference type="InterPro" id="IPR039420">
    <property type="entry name" value="WalR-like"/>
</dbReference>
<name>A0ABP7AKK1_9ACTN</name>
<feature type="domain" description="Response regulatory" evidence="5">
    <location>
        <begin position="1"/>
        <end position="115"/>
    </location>
</feature>
<evidence type="ECO:0000256" key="1">
    <source>
        <dbReference type="ARBA" id="ARBA00022553"/>
    </source>
</evidence>
<dbReference type="InterPro" id="IPR001789">
    <property type="entry name" value="Sig_transdc_resp-reg_receiver"/>
</dbReference>
<comment type="caution">
    <text evidence="6">The sequence shown here is derived from an EMBL/GenBank/DDBJ whole genome shotgun (WGS) entry which is preliminary data.</text>
</comment>
<evidence type="ECO:0000313" key="7">
    <source>
        <dbReference type="Proteomes" id="UP001501490"/>
    </source>
</evidence>
<dbReference type="EMBL" id="BAABAB010000036">
    <property type="protein sequence ID" value="GAA3634913.1"/>
    <property type="molecule type" value="Genomic_DNA"/>
</dbReference>
<dbReference type="Gene3D" id="3.40.50.2300">
    <property type="match status" value="1"/>
</dbReference>
<dbReference type="InterPro" id="IPR000792">
    <property type="entry name" value="Tscrpt_reg_LuxR_C"/>
</dbReference>
<dbReference type="CDD" id="cd17535">
    <property type="entry name" value="REC_NarL-like"/>
    <property type="match status" value="1"/>
</dbReference>
<dbReference type="InterPro" id="IPR011006">
    <property type="entry name" value="CheY-like_superfamily"/>
</dbReference>
<dbReference type="InterPro" id="IPR016032">
    <property type="entry name" value="Sig_transdc_resp-reg_C-effctor"/>
</dbReference>
<gene>
    <name evidence="6" type="ORF">GCM10022236_41880</name>
</gene>
<keyword evidence="1 3" id="KW-0597">Phosphoprotein</keyword>
<dbReference type="SUPFAM" id="SSF46894">
    <property type="entry name" value="C-terminal effector domain of the bipartite response regulators"/>
    <property type="match status" value="1"/>
</dbReference>
<dbReference type="Pfam" id="PF00072">
    <property type="entry name" value="Response_reg"/>
    <property type="match status" value="1"/>
</dbReference>
<dbReference type="PANTHER" id="PTHR43214">
    <property type="entry name" value="TWO-COMPONENT RESPONSE REGULATOR"/>
    <property type="match status" value="1"/>
</dbReference>
<dbReference type="RefSeq" id="WP_344808244.1">
    <property type="nucleotide sequence ID" value="NZ_BAABAB010000036.1"/>
</dbReference>
<dbReference type="Pfam" id="PF00196">
    <property type="entry name" value="GerE"/>
    <property type="match status" value="1"/>
</dbReference>
<keyword evidence="2" id="KW-0238">DNA-binding</keyword>
<evidence type="ECO:0000313" key="6">
    <source>
        <dbReference type="EMBL" id="GAA3634913.1"/>
    </source>
</evidence>
<dbReference type="PROSITE" id="PS50110">
    <property type="entry name" value="RESPONSE_REGULATORY"/>
    <property type="match status" value="1"/>
</dbReference>
<protein>
    <submittedName>
        <fullName evidence="6">Response regulator transcription factor</fullName>
    </submittedName>
</protein>
<dbReference type="PRINTS" id="PR00038">
    <property type="entry name" value="HTHLUXR"/>
</dbReference>
<proteinExistence type="predicted"/>
<reference evidence="7" key="1">
    <citation type="journal article" date="2019" name="Int. J. Syst. Evol. Microbiol.">
        <title>The Global Catalogue of Microorganisms (GCM) 10K type strain sequencing project: providing services to taxonomists for standard genome sequencing and annotation.</title>
        <authorList>
            <consortium name="The Broad Institute Genomics Platform"/>
            <consortium name="The Broad Institute Genome Sequencing Center for Infectious Disease"/>
            <person name="Wu L."/>
            <person name="Ma J."/>
        </authorList>
    </citation>
    <scope>NUCLEOTIDE SEQUENCE [LARGE SCALE GENOMIC DNA]</scope>
    <source>
        <strain evidence="7">JCM 16929</strain>
    </source>
</reference>
<dbReference type="CDD" id="cd06170">
    <property type="entry name" value="LuxR_C_like"/>
    <property type="match status" value="1"/>
</dbReference>
<sequence>MVVADDHPVYRDGLVVALSAGGFDVVGEAADGRAVVALTLELQPDVVIMDLDMPVVGGVEASRRISHASPHVAILVLTMLADDDSVFAALRAGARGYLLKGAGPEEIVLAVRSVAAGSAIFGPAIAQRVMEHFGGGQSADPFPALTAREHEILAQIAAGRNNAAIAAQLALAPKTVRNHVSNILIKLQVSDRAQAMIRARNAGLG</sequence>
<organism evidence="6 7">
    <name type="scientific">Microlunatus ginsengisoli</name>
    <dbReference type="NCBI Taxonomy" id="363863"/>
    <lineage>
        <taxon>Bacteria</taxon>
        <taxon>Bacillati</taxon>
        <taxon>Actinomycetota</taxon>
        <taxon>Actinomycetes</taxon>
        <taxon>Propionibacteriales</taxon>
        <taxon>Propionibacteriaceae</taxon>
        <taxon>Microlunatus</taxon>
    </lineage>
</organism>
<keyword evidence="7" id="KW-1185">Reference proteome</keyword>
<dbReference type="PROSITE" id="PS00622">
    <property type="entry name" value="HTH_LUXR_1"/>
    <property type="match status" value="1"/>
</dbReference>
<feature type="modified residue" description="4-aspartylphosphate" evidence="3">
    <location>
        <position position="50"/>
    </location>
</feature>
<dbReference type="Proteomes" id="UP001501490">
    <property type="component" value="Unassembled WGS sequence"/>
</dbReference>
<dbReference type="PROSITE" id="PS50043">
    <property type="entry name" value="HTH_LUXR_2"/>
    <property type="match status" value="1"/>
</dbReference>